<reference evidence="2" key="1">
    <citation type="journal article" date="2020" name="Nat. Commun.">
        <title>Large-scale genome sequencing of mycorrhizal fungi provides insights into the early evolution of symbiotic traits.</title>
        <authorList>
            <person name="Miyauchi S."/>
            <person name="Kiss E."/>
            <person name="Kuo A."/>
            <person name="Drula E."/>
            <person name="Kohler A."/>
            <person name="Sanchez-Garcia M."/>
            <person name="Morin E."/>
            <person name="Andreopoulos B."/>
            <person name="Barry K.W."/>
            <person name="Bonito G."/>
            <person name="Buee M."/>
            <person name="Carver A."/>
            <person name="Chen C."/>
            <person name="Cichocki N."/>
            <person name="Clum A."/>
            <person name="Culley D."/>
            <person name="Crous P.W."/>
            <person name="Fauchery L."/>
            <person name="Girlanda M."/>
            <person name="Hayes R.D."/>
            <person name="Keri Z."/>
            <person name="LaButti K."/>
            <person name="Lipzen A."/>
            <person name="Lombard V."/>
            <person name="Magnuson J."/>
            <person name="Maillard F."/>
            <person name="Murat C."/>
            <person name="Nolan M."/>
            <person name="Ohm R.A."/>
            <person name="Pangilinan J."/>
            <person name="Pereira M.F."/>
            <person name="Perotto S."/>
            <person name="Peter M."/>
            <person name="Pfister S."/>
            <person name="Riley R."/>
            <person name="Sitrit Y."/>
            <person name="Stielow J.B."/>
            <person name="Szollosi G."/>
            <person name="Zifcakova L."/>
            <person name="Stursova M."/>
            <person name="Spatafora J.W."/>
            <person name="Tedersoo L."/>
            <person name="Vaario L.M."/>
            <person name="Yamada A."/>
            <person name="Yan M."/>
            <person name="Wang P."/>
            <person name="Xu J."/>
            <person name="Bruns T."/>
            <person name="Baldrian P."/>
            <person name="Vilgalys R."/>
            <person name="Dunand C."/>
            <person name="Henrissat B."/>
            <person name="Grigoriev I.V."/>
            <person name="Hibbett D."/>
            <person name="Nagy L.G."/>
            <person name="Martin F.M."/>
        </authorList>
    </citation>
    <scope>NUCLEOTIDE SEQUENCE</scope>
    <source>
        <strain evidence="2">UP504</strain>
    </source>
</reference>
<keyword evidence="3" id="KW-1185">Reference proteome</keyword>
<feature type="region of interest" description="Disordered" evidence="1">
    <location>
        <begin position="109"/>
        <end position="145"/>
    </location>
</feature>
<feature type="compositionally biased region" description="Basic residues" evidence="1">
    <location>
        <begin position="57"/>
        <end position="74"/>
    </location>
</feature>
<dbReference type="EMBL" id="MU129022">
    <property type="protein sequence ID" value="KAF9510144.1"/>
    <property type="molecule type" value="Genomic_DNA"/>
</dbReference>
<dbReference type="AlphaFoldDB" id="A0A9P6DT34"/>
<protein>
    <submittedName>
        <fullName evidence="2">Uncharacterized protein</fullName>
    </submittedName>
</protein>
<organism evidence="2 3">
    <name type="scientific">Hydnum rufescens UP504</name>
    <dbReference type="NCBI Taxonomy" id="1448309"/>
    <lineage>
        <taxon>Eukaryota</taxon>
        <taxon>Fungi</taxon>
        <taxon>Dikarya</taxon>
        <taxon>Basidiomycota</taxon>
        <taxon>Agaricomycotina</taxon>
        <taxon>Agaricomycetes</taxon>
        <taxon>Cantharellales</taxon>
        <taxon>Hydnaceae</taxon>
        <taxon>Hydnum</taxon>
    </lineage>
</organism>
<accession>A0A9P6DT34</accession>
<evidence type="ECO:0000313" key="2">
    <source>
        <dbReference type="EMBL" id="KAF9510144.1"/>
    </source>
</evidence>
<feature type="region of interest" description="Disordered" evidence="1">
    <location>
        <begin position="1"/>
        <end position="84"/>
    </location>
</feature>
<feature type="compositionally biased region" description="Basic and acidic residues" evidence="1">
    <location>
        <begin position="1"/>
        <end position="13"/>
    </location>
</feature>
<gene>
    <name evidence="2" type="ORF">BS47DRAFT_1396228</name>
</gene>
<dbReference type="Proteomes" id="UP000886523">
    <property type="component" value="Unassembled WGS sequence"/>
</dbReference>
<feature type="compositionally biased region" description="Polar residues" evidence="1">
    <location>
        <begin position="38"/>
        <end position="52"/>
    </location>
</feature>
<proteinExistence type="predicted"/>
<sequence length="164" mass="17908">MGDMEGDHPDHPASDASHPMMRASQEEPPARSEPSVPLTPTSGMQGLESSRPTQKEKRPRLNGKDSSHRKRKKDSRTAHQSAEFIQDVDPLLLIPGAVQTEPQDSTMHAIPQFVPPVSPGPLANPLGSQDWQLGSFPGDQGDDDLAHHVKRWPDLGLGLYSSQE</sequence>
<evidence type="ECO:0000256" key="1">
    <source>
        <dbReference type="SAM" id="MobiDB-lite"/>
    </source>
</evidence>
<evidence type="ECO:0000313" key="3">
    <source>
        <dbReference type="Proteomes" id="UP000886523"/>
    </source>
</evidence>
<name>A0A9P6DT34_9AGAM</name>
<comment type="caution">
    <text evidence="2">The sequence shown here is derived from an EMBL/GenBank/DDBJ whole genome shotgun (WGS) entry which is preliminary data.</text>
</comment>